<sequence>MKNSLSPSHERALKRLGSNISLARRRRHWSQRAMAEQIGASVSTVRRLEAGDAGVAIQHLLGVMSALGSLDQFNALLDTPQDTIGLLMQDAALPERIRGCPSDEVAE</sequence>
<name>A0A4P6X5Q4_HYDPS</name>
<dbReference type="Gene3D" id="1.10.260.40">
    <property type="entry name" value="lambda repressor-like DNA-binding domains"/>
    <property type="match status" value="1"/>
</dbReference>
<dbReference type="SUPFAM" id="SSF47413">
    <property type="entry name" value="lambda repressor-like DNA-binding domains"/>
    <property type="match status" value="1"/>
</dbReference>
<dbReference type="Pfam" id="PF01381">
    <property type="entry name" value="HTH_3"/>
    <property type="match status" value="1"/>
</dbReference>
<dbReference type="AlphaFoldDB" id="A0A4P6X5Q4"/>
<proteinExistence type="predicted"/>
<feature type="domain" description="HTH cro/C1-type" evidence="1">
    <location>
        <begin position="20"/>
        <end position="73"/>
    </location>
</feature>
<evidence type="ECO:0000313" key="3">
    <source>
        <dbReference type="Proteomes" id="UP000293912"/>
    </source>
</evidence>
<accession>A0A4P6X5Q4</accession>
<reference evidence="2 3" key="1">
    <citation type="submission" date="2019-03" db="EMBL/GenBank/DDBJ databases">
        <authorList>
            <person name="Sebastian G."/>
            <person name="Baumann P."/>
            <person name="Ruckert C."/>
            <person name="Kalinowski J."/>
            <person name="Nebel B."/>
            <person name="Takors R."/>
            <person name="Blombach B."/>
        </authorList>
    </citation>
    <scope>NUCLEOTIDE SEQUENCE [LARGE SCALE GENOMIC DNA]</scope>
    <source>
        <strain evidence="2 3">DSM 1084</strain>
    </source>
</reference>
<dbReference type="Proteomes" id="UP000293912">
    <property type="component" value="Chromosome"/>
</dbReference>
<dbReference type="InterPro" id="IPR010982">
    <property type="entry name" value="Lambda_DNA-bd_dom_sf"/>
</dbReference>
<protein>
    <recommendedName>
        <fullName evidence="1">HTH cro/C1-type domain-containing protein</fullName>
    </recommendedName>
</protein>
<keyword evidence="3" id="KW-1185">Reference proteome</keyword>
<dbReference type="PROSITE" id="PS50943">
    <property type="entry name" value="HTH_CROC1"/>
    <property type="match status" value="1"/>
</dbReference>
<organism evidence="2 3">
    <name type="scientific">Hydrogenophaga pseudoflava</name>
    <name type="common">Pseudomonas carboxydoflava</name>
    <dbReference type="NCBI Taxonomy" id="47421"/>
    <lineage>
        <taxon>Bacteria</taxon>
        <taxon>Pseudomonadati</taxon>
        <taxon>Pseudomonadota</taxon>
        <taxon>Betaproteobacteria</taxon>
        <taxon>Burkholderiales</taxon>
        <taxon>Comamonadaceae</taxon>
        <taxon>Hydrogenophaga</taxon>
    </lineage>
</organism>
<dbReference type="RefSeq" id="WP_133157111.1">
    <property type="nucleotide sequence ID" value="NZ_CP037867.1"/>
</dbReference>
<dbReference type="GO" id="GO:0003677">
    <property type="term" value="F:DNA binding"/>
    <property type="evidence" value="ECO:0007669"/>
    <property type="project" value="InterPro"/>
</dbReference>
<dbReference type="KEGG" id="hpse:HPF_15625"/>
<dbReference type="EMBL" id="CP037867">
    <property type="protein sequence ID" value="QBM29121.1"/>
    <property type="molecule type" value="Genomic_DNA"/>
</dbReference>
<dbReference type="CDD" id="cd00093">
    <property type="entry name" value="HTH_XRE"/>
    <property type="match status" value="1"/>
</dbReference>
<evidence type="ECO:0000259" key="1">
    <source>
        <dbReference type="PROSITE" id="PS50943"/>
    </source>
</evidence>
<dbReference type="InterPro" id="IPR001387">
    <property type="entry name" value="Cro/C1-type_HTH"/>
</dbReference>
<gene>
    <name evidence="2" type="ORF">HPF_15625</name>
</gene>
<dbReference type="SMART" id="SM00530">
    <property type="entry name" value="HTH_XRE"/>
    <property type="match status" value="1"/>
</dbReference>
<evidence type="ECO:0000313" key="2">
    <source>
        <dbReference type="EMBL" id="QBM29121.1"/>
    </source>
</evidence>